<accession>A0ACC0IWH4</accession>
<evidence type="ECO:0000313" key="2">
    <source>
        <dbReference type="Proteomes" id="UP001060215"/>
    </source>
</evidence>
<evidence type="ECO:0000313" key="1">
    <source>
        <dbReference type="EMBL" id="KAI8030239.1"/>
    </source>
</evidence>
<dbReference type="Proteomes" id="UP001060215">
    <property type="component" value="Chromosome 1"/>
</dbReference>
<dbReference type="EMBL" id="CM045758">
    <property type="protein sequence ID" value="KAI8030239.1"/>
    <property type="molecule type" value="Genomic_DNA"/>
</dbReference>
<gene>
    <name evidence="1" type="ORF">LOK49_LG01G03375</name>
</gene>
<protein>
    <submittedName>
        <fullName evidence="1">Protein CELLULOSE SYNTHASE INTERACTIVE 1</fullName>
    </submittedName>
</protein>
<sequence length="141" mass="15694">MYSSSPNSMPLVSEALVSSSCEFEFSTRLGTIGSSLTGSMISIDKLFLNSQIRPMKLSSHLQRHQVLAPLLDLNENEDDCENVMNEFDKSEDLKSSAKLAVTLTWRFVPNNGSSLATNDLERNRDAKHHDSELPTPHSLKL</sequence>
<proteinExistence type="predicted"/>
<organism evidence="1 2">
    <name type="scientific">Camellia lanceoleosa</name>
    <dbReference type="NCBI Taxonomy" id="1840588"/>
    <lineage>
        <taxon>Eukaryota</taxon>
        <taxon>Viridiplantae</taxon>
        <taxon>Streptophyta</taxon>
        <taxon>Embryophyta</taxon>
        <taxon>Tracheophyta</taxon>
        <taxon>Spermatophyta</taxon>
        <taxon>Magnoliopsida</taxon>
        <taxon>eudicotyledons</taxon>
        <taxon>Gunneridae</taxon>
        <taxon>Pentapetalae</taxon>
        <taxon>asterids</taxon>
        <taxon>Ericales</taxon>
        <taxon>Theaceae</taxon>
        <taxon>Camellia</taxon>
    </lineage>
</organism>
<name>A0ACC0IWH4_9ERIC</name>
<keyword evidence="2" id="KW-1185">Reference proteome</keyword>
<reference evidence="1 2" key="1">
    <citation type="journal article" date="2022" name="Plant J.">
        <title>Chromosome-level genome of Camellia lanceoleosa provides a valuable resource for understanding genome evolution and self-incompatibility.</title>
        <authorList>
            <person name="Gong W."/>
            <person name="Xiao S."/>
            <person name="Wang L."/>
            <person name="Liao Z."/>
            <person name="Chang Y."/>
            <person name="Mo W."/>
            <person name="Hu G."/>
            <person name="Li W."/>
            <person name="Zhao G."/>
            <person name="Zhu H."/>
            <person name="Hu X."/>
            <person name="Ji K."/>
            <person name="Xiang X."/>
            <person name="Song Q."/>
            <person name="Yuan D."/>
            <person name="Jin S."/>
            <person name="Zhang L."/>
        </authorList>
    </citation>
    <scope>NUCLEOTIDE SEQUENCE [LARGE SCALE GENOMIC DNA]</scope>
    <source>
        <strain evidence="1">SQ_2022a</strain>
    </source>
</reference>
<comment type="caution">
    <text evidence="1">The sequence shown here is derived from an EMBL/GenBank/DDBJ whole genome shotgun (WGS) entry which is preliminary data.</text>
</comment>